<dbReference type="Gene3D" id="3.40.30.10">
    <property type="entry name" value="Glutaredoxin"/>
    <property type="match status" value="1"/>
</dbReference>
<feature type="signal peptide" evidence="1">
    <location>
        <begin position="1"/>
        <end position="19"/>
    </location>
</feature>
<dbReference type="InterPro" id="IPR036249">
    <property type="entry name" value="Thioredoxin-like_sf"/>
</dbReference>
<keyword evidence="1" id="KW-0732">Signal</keyword>
<dbReference type="AlphaFoldDB" id="A0A3L9IES9"/>
<dbReference type="SUPFAM" id="SSF52833">
    <property type="entry name" value="Thioredoxin-like"/>
    <property type="match status" value="1"/>
</dbReference>
<feature type="non-terminal residue" evidence="2">
    <location>
        <position position="49"/>
    </location>
</feature>
<evidence type="ECO:0000256" key="1">
    <source>
        <dbReference type="SAM" id="SignalP"/>
    </source>
</evidence>
<dbReference type="PANTHER" id="PTHR35891">
    <property type="entry name" value="THIOL:DISULFIDE INTERCHANGE PROTEIN DSBA"/>
    <property type="match status" value="1"/>
</dbReference>
<dbReference type="EMBL" id="RDDM01000006">
    <property type="protein sequence ID" value="RLY60605.1"/>
    <property type="molecule type" value="Genomic_DNA"/>
</dbReference>
<proteinExistence type="predicted"/>
<name>A0A3L9IES9_ECOLX</name>
<reference evidence="2 3" key="1">
    <citation type="submission" date="2018-10" db="EMBL/GenBank/DDBJ databases">
        <title>Comparison of Escherichia coli isolates recovered from retail chicken and from chicken fecal samples by antimicrobial susceptibility test and whole genome sequencing.</title>
        <authorList>
            <person name="Tang B."/>
            <person name="Ma Y."/>
            <person name="He X."/>
            <person name="Cao L."/>
            <person name="Xia X."/>
            <person name="Yang H."/>
        </authorList>
    </citation>
    <scope>NUCLEOTIDE SEQUENCE [LARGE SCALE GENOMIC DNA]</scope>
    <source>
        <strain evidence="2 3">CMJH98b</strain>
    </source>
</reference>
<evidence type="ECO:0000313" key="3">
    <source>
        <dbReference type="Proteomes" id="UP000281340"/>
    </source>
</evidence>
<dbReference type="PANTHER" id="PTHR35891:SF2">
    <property type="entry name" value="THIOL:DISULFIDE INTERCHANGE PROTEIN DSBA"/>
    <property type="match status" value="1"/>
</dbReference>
<accession>A0A3L9IES9</accession>
<comment type="caution">
    <text evidence="2">The sequence shown here is derived from an EMBL/GenBank/DDBJ whole genome shotgun (WGS) entry which is preliminary data.</text>
</comment>
<organism evidence="2 3">
    <name type="scientific">Escherichia coli</name>
    <dbReference type="NCBI Taxonomy" id="562"/>
    <lineage>
        <taxon>Bacteria</taxon>
        <taxon>Pseudomonadati</taxon>
        <taxon>Pseudomonadota</taxon>
        <taxon>Gammaproteobacteria</taxon>
        <taxon>Enterobacterales</taxon>
        <taxon>Enterobacteriaceae</taxon>
        <taxon>Escherichia</taxon>
    </lineage>
</organism>
<gene>
    <name evidence="2" type="ORF">EAI46_01560</name>
</gene>
<sequence>MKKIWLALAGLVLAFSASAAQYEDGKQYTTLEKPVAGAPQVLEFFSFFC</sequence>
<dbReference type="Proteomes" id="UP000281340">
    <property type="component" value="Unassembled WGS sequence"/>
</dbReference>
<evidence type="ECO:0000313" key="2">
    <source>
        <dbReference type="EMBL" id="RLY60605.1"/>
    </source>
</evidence>
<feature type="chain" id="PRO_5018042011" evidence="1">
    <location>
        <begin position="20"/>
        <end position="49"/>
    </location>
</feature>
<protein>
    <submittedName>
        <fullName evidence="2">Protein disulfide oxidoreductase DsbA</fullName>
    </submittedName>
</protein>
<dbReference type="InterPro" id="IPR050824">
    <property type="entry name" value="Thiol_disulfide_DsbA"/>
</dbReference>